<organism evidence="1 2">
    <name type="scientific">Mytilus coruscus</name>
    <name type="common">Sea mussel</name>
    <dbReference type="NCBI Taxonomy" id="42192"/>
    <lineage>
        <taxon>Eukaryota</taxon>
        <taxon>Metazoa</taxon>
        <taxon>Spiralia</taxon>
        <taxon>Lophotrochozoa</taxon>
        <taxon>Mollusca</taxon>
        <taxon>Bivalvia</taxon>
        <taxon>Autobranchia</taxon>
        <taxon>Pteriomorphia</taxon>
        <taxon>Mytilida</taxon>
        <taxon>Mytiloidea</taxon>
        <taxon>Mytilidae</taxon>
        <taxon>Mytilinae</taxon>
        <taxon>Mytilus</taxon>
    </lineage>
</organism>
<evidence type="ECO:0000313" key="2">
    <source>
        <dbReference type="Proteomes" id="UP000507470"/>
    </source>
</evidence>
<accession>A0A6J8AKF3</accession>
<protein>
    <submittedName>
        <fullName evidence="1">KCTD1_15</fullName>
    </submittedName>
</protein>
<proteinExistence type="predicted"/>
<reference evidence="1 2" key="1">
    <citation type="submission" date="2020-06" db="EMBL/GenBank/DDBJ databases">
        <authorList>
            <person name="Li R."/>
            <person name="Bekaert M."/>
        </authorList>
    </citation>
    <scope>NUCLEOTIDE SEQUENCE [LARGE SCALE GENOMIC DNA]</scope>
    <source>
        <strain evidence="2">wild</strain>
    </source>
</reference>
<dbReference type="Proteomes" id="UP000507470">
    <property type="component" value="Unassembled WGS sequence"/>
</dbReference>
<evidence type="ECO:0000313" key="1">
    <source>
        <dbReference type="EMBL" id="CAC5368885.1"/>
    </source>
</evidence>
<name>A0A6J8AKF3_MYTCO</name>
<sequence length="205" mass="23680">MSADKTIKQNIAAATIFREYLKEKKMDPGFEHYDTLKLDEALSHFCMDVRKSDGNRMPLNTLILGHSICHRLHNYLKSGNNHRHQLDFNLTKTSTVEWHGVGGRTIHKMIKFDMGIVKLKTPKCVILLAGGNDVVEDTSVEEVAYKLISFCSILTNTYGVRRVVICAIMPRFPRDNFRFKKDGYNRDNTSVRDRAYKNMYFEKAQ</sequence>
<gene>
    <name evidence="1" type="ORF">MCOR_8286</name>
</gene>
<dbReference type="EMBL" id="CACVKT020001502">
    <property type="protein sequence ID" value="CAC5368885.1"/>
    <property type="molecule type" value="Genomic_DNA"/>
</dbReference>
<dbReference type="InterPro" id="IPR036514">
    <property type="entry name" value="SGNH_hydro_sf"/>
</dbReference>
<dbReference type="OrthoDB" id="5987456at2759"/>
<dbReference type="AlphaFoldDB" id="A0A6J8AKF3"/>
<dbReference type="Gene3D" id="3.40.50.1110">
    <property type="entry name" value="SGNH hydrolase"/>
    <property type="match status" value="1"/>
</dbReference>
<keyword evidence="2" id="KW-1185">Reference proteome</keyword>
<dbReference type="SUPFAM" id="SSF52266">
    <property type="entry name" value="SGNH hydrolase"/>
    <property type="match status" value="1"/>
</dbReference>